<feature type="region of interest" description="Disordered" evidence="1">
    <location>
        <begin position="784"/>
        <end position="836"/>
    </location>
</feature>
<gene>
    <name evidence="2" type="ORF">EAH_00040470</name>
</gene>
<dbReference type="VEuPathDB" id="ToxoDB:EAH_00040470"/>
<feature type="compositionally biased region" description="Basic and acidic residues" evidence="1">
    <location>
        <begin position="281"/>
        <end position="292"/>
    </location>
</feature>
<dbReference type="OMA" id="DFAMWRR"/>
<accession>U6GYJ4</accession>
<feature type="compositionally biased region" description="Low complexity" evidence="1">
    <location>
        <begin position="659"/>
        <end position="688"/>
    </location>
</feature>
<dbReference type="OrthoDB" id="348473at2759"/>
<feature type="region of interest" description="Disordered" evidence="1">
    <location>
        <begin position="735"/>
        <end position="760"/>
    </location>
</feature>
<name>U6GYJ4_EIMAC</name>
<evidence type="ECO:0000256" key="1">
    <source>
        <dbReference type="SAM" id="MobiDB-lite"/>
    </source>
</evidence>
<feature type="region of interest" description="Disordered" evidence="1">
    <location>
        <begin position="883"/>
        <end position="916"/>
    </location>
</feature>
<feature type="region of interest" description="Disordered" evidence="1">
    <location>
        <begin position="933"/>
        <end position="954"/>
    </location>
</feature>
<reference evidence="2" key="1">
    <citation type="submission" date="2013-10" db="EMBL/GenBank/DDBJ databases">
        <title>Genomic analysis of the causative agents of coccidiosis in chickens.</title>
        <authorList>
            <person name="Reid A.J."/>
            <person name="Blake D."/>
            <person name="Billington K."/>
            <person name="Browne H."/>
            <person name="Dunn M."/>
            <person name="Hung S."/>
            <person name="Kawahara F."/>
            <person name="Miranda-Saavedra D."/>
            <person name="Mourier T."/>
            <person name="Nagra H."/>
            <person name="Otto T.D."/>
            <person name="Rawlings N."/>
            <person name="Sanchez A."/>
            <person name="Sanders M."/>
            <person name="Subramaniam C."/>
            <person name="Tay Y."/>
            <person name="Dear P."/>
            <person name="Doerig C."/>
            <person name="Gruber A."/>
            <person name="Parkinson J."/>
            <person name="Shirley M."/>
            <person name="Wan K.L."/>
            <person name="Berriman M."/>
            <person name="Tomley F."/>
            <person name="Pain A."/>
        </authorList>
    </citation>
    <scope>NUCLEOTIDE SEQUENCE</scope>
    <source>
        <strain evidence="2">Houghton</strain>
    </source>
</reference>
<sequence length="1121" mass="120459">MRRIEGPCLFACVAFVIKLPFGPVGLDIRNPPTEERFLRIQEVNGITSSRTHVASQPSERAVSQAIAGASKLSLIFLCLPAGELLLLLLVDSLLQLLLCNPSSSSQQDPSCDVFLVLLSDALFTALPLLLYCFGPWRASDNRAVTEWQEVERKQEGLNSSGGPTTTVLTAASAGGKEIVCRRCCSGALLNPTCPTEAFSGSIVECHEAQRRGKTGDAFDVRRRDKPSHGAEHSVERLLISLVLLLLKQNSASAGEQDSLFVDGATTPVEAEGLRREVKMRCERHPCRDKGEADTSSPGPRTGISDGGGPVLRPNPCDRGTMQSPQGPIQIVVPRVERALTPSETRGEAAVWICPPAHSACNLAATQPLLQHKHTSCAAERSTFAMDSPHTKPLVAPDQRYPQAASSVAGTITQAAAGFTRHKDSATSSPAPLPKAPAQVERGRQRLLVVPLKDQTAQTNQESTRPAGMGRTPAVPIVPCEQRPLRADAAPLLVIRARASSQPHPSRASQESILFSSRIAPSKGPTVPPSYLVQPALRAEGNSRPSGIDGSSCQPSDRGVAVIKTLHQHRQGDTNGFVLVGSPRGALSPTGAVGATLARVLKPHLLGDLSLPCKEGNINSARLSSGANGISRIYFGNMIPQGEQESSLAGNDRHFQQLSPGPGREQQQQQGDHPQQHHLLQHLMHQPGLPVSPRRSSPQEDRDKRGGSTPSQPHMKVHRAAMDPGVPILLQKVTAPEERGRGDCRAAPNDLNKQNNTIPGRGVERVHAGRTASPEQRLPVLGPFTAWSQQPNKPSSSVSWGRSKAIGANGTPMVSPRKKGRTSSLGHGEKSNETGLHRESALTFDSEMHFQRPPNITFRTISGEGTRGKVLGEDSMDRRECTHMSNKQLFGAPSLPSRDSTTQRRPGDNDTEERHEKLRDFAMWRRGRRIDNGGLEFSGRIPPPKPDPTVRLGKPGGLQEGQVADYNEKTMHPSACRAASTGHAKNIAEVCGERRSAARPGASGAEGPSVLLTRPGDDKQLSSPQLASSSRLSSSARPIDSCCPRHTASRPSMLETAGRRHHPPLRKPQLLLDVASSGSSGTSWESWEPLLQGELATFSLPISEEEASRLRDEFNEGGEGTS</sequence>
<dbReference type="EMBL" id="HG673439">
    <property type="protein sequence ID" value="CDI83579.1"/>
    <property type="molecule type" value="Genomic_DNA"/>
</dbReference>
<feature type="region of interest" description="Disordered" evidence="1">
    <location>
        <begin position="420"/>
        <end position="440"/>
    </location>
</feature>
<organism evidence="2 3">
    <name type="scientific">Eimeria acervulina</name>
    <name type="common">Coccidian parasite</name>
    <dbReference type="NCBI Taxonomy" id="5801"/>
    <lineage>
        <taxon>Eukaryota</taxon>
        <taxon>Sar</taxon>
        <taxon>Alveolata</taxon>
        <taxon>Apicomplexa</taxon>
        <taxon>Conoidasida</taxon>
        <taxon>Coccidia</taxon>
        <taxon>Eucoccidiorida</taxon>
        <taxon>Eimeriorina</taxon>
        <taxon>Eimeriidae</taxon>
        <taxon>Eimeria</taxon>
    </lineage>
</organism>
<dbReference type="GeneID" id="25272117"/>
<feature type="compositionally biased region" description="Low complexity" evidence="1">
    <location>
        <begin position="1020"/>
        <end position="1037"/>
    </location>
</feature>
<reference evidence="2" key="2">
    <citation type="submission" date="2013-10" db="EMBL/GenBank/DDBJ databases">
        <authorList>
            <person name="Aslett M."/>
        </authorList>
    </citation>
    <scope>NUCLEOTIDE SEQUENCE</scope>
    <source>
        <strain evidence="2">Houghton</strain>
    </source>
</reference>
<proteinExistence type="predicted"/>
<feature type="region of interest" description="Disordered" evidence="1">
    <location>
        <begin position="281"/>
        <end position="332"/>
    </location>
</feature>
<dbReference type="Proteomes" id="UP000018050">
    <property type="component" value="Unassembled WGS sequence"/>
</dbReference>
<dbReference type="AlphaFoldDB" id="U6GYJ4"/>
<feature type="compositionally biased region" description="Basic and acidic residues" evidence="1">
    <location>
        <begin position="900"/>
        <end position="916"/>
    </location>
</feature>
<feature type="region of interest" description="Disordered" evidence="1">
    <location>
        <begin position="994"/>
        <end position="1066"/>
    </location>
</feature>
<feature type="compositionally biased region" description="Basic and acidic residues" evidence="1">
    <location>
        <begin position="696"/>
        <end position="705"/>
    </location>
</feature>
<dbReference type="RefSeq" id="XP_013247317.1">
    <property type="nucleotide sequence ID" value="XM_013391863.1"/>
</dbReference>
<evidence type="ECO:0000313" key="2">
    <source>
        <dbReference type="EMBL" id="CDI83579.1"/>
    </source>
</evidence>
<evidence type="ECO:0000313" key="3">
    <source>
        <dbReference type="Proteomes" id="UP000018050"/>
    </source>
</evidence>
<feature type="compositionally biased region" description="Polar residues" evidence="1">
    <location>
        <begin position="785"/>
        <end position="799"/>
    </location>
</feature>
<feature type="compositionally biased region" description="Low complexity" evidence="1">
    <location>
        <begin position="997"/>
        <end position="1008"/>
    </location>
</feature>
<feature type="region of interest" description="Disordered" evidence="1">
    <location>
        <begin position="652"/>
        <end position="717"/>
    </location>
</feature>
<protein>
    <submittedName>
        <fullName evidence="2">Uncharacterized protein</fullName>
    </submittedName>
</protein>
<keyword evidence="3" id="KW-1185">Reference proteome</keyword>
<feature type="compositionally biased region" description="Basic and acidic residues" evidence="1">
    <location>
        <begin position="826"/>
        <end position="836"/>
    </location>
</feature>